<comment type="caution">
    <text evidence="2">The sequence shown here is derived from an EMBL/GenBank/DDBJ whole genome shotgun (WGS) entry which is preliminary data.</text>
</comment>
<dbReference type="EMBL" id="RCMK01000207">
    <property type="protein sequence ID" value="KAG2944031.1"/>
    <property type="molecule type" value="Genomic_DNA"/>
</dbReference>
<proteinExistence type="predicted"/>
<organism evidence="2 3">
    <name type="scientific">Phytophthora cactorum</name>
    <dbReference type="NCBI Taxonomy" id="29920"/>
    <lineage>
        <taxon>Eukaryota</taxon>
        <taxon>Sar</taxon>
        <taxon>Stramenopiles</taxon>
        <taxon>Oomycota</taxon>
        <taxon>Peronosporomycetes</taxon>
        <taxon>Peronosporales</taxon>
        <taxon>Peronosporaceae</taxon>
        <taxon>Phytophthora</taxon>
    </lineage>
</organism>
<evidence type="ECO:0000313" key="2">
    <source>
        <dbReference type="EMBL" id="KAG3219833.1"/>
    </source>
</evidence>
<dbReference type="Proteomes" id="UP000760860">
    <property type="component" value="Unassembled WGS sequence"/>
</dbReference>
<gene>
    <name evidence="1" type="ORF">PC117_g9191</name>
    <name evidence="2" type="ORF">PC129_g9396</name>
</gene>
<reference evidence="2" key="1">
    <citation type="submission" date="2018-05" db="EMBL/GenBank/DDBJ databases">
        <title>Effector identification in a new, highly contiguous assembly of the strawberry crown rot pathogen Phytophthora cactorum.</title>
        <authorList>
            <person name="Armitage A.D."/>
            <person name="Nellist C.F."/>
            <person name="Bates H."/>
            <person name="Vickerstaff R.J."/>
            <person name="Harrison R.J."/>
        </authorList>
    </citation>
    <scope>NUCLEOTIDE SEQUENCE</scope>
    <source>
        <strain evidence="1">4040</strain>
        <strain evidence="2">P421</strain>
    </source>
</reference>
<protein>
    <submittedName>
        <fullName evidence="2">Uncharacterized protein</fullName>
    </submittedName>
</protein>
<name>A0A8T1I683_9STRA</name>
<sequence length="38" mass="4069">MESTGYCYDCADVLSLCMRCGFCCDCVEGTESGSADED</sequence>
<accession>A0A8T1I683</accession>
<dbReference type="EMBL" id="RCMV01000293">
    <property type="protein sequence ID" value="KAG3219833.1"/>
    <property type="molecule type" value="Genomic_DNA"/>
</dbReference>
<dbReference type="AlphaFoldDB" id="A0A8T1I683"/>
<evidence type="ECO:0000313" key="3">
    <source>
        <dbReference type="Proteomes" id="UP000760860"/>
    </source>
</evidence>
<dbReference type="Proteomes" id="UP000736787">
    <property type="component" value="Unassembled WGS sequence"/>
</dbReference>
<evidence type="ECO:0000313" key="1">
    <source>
        <dbReference type="EMBL" id="KAG2944031.1"/>
    </source>
</evidence>